<evidence type="ECO:0008006" key="3">
    <source>
        <dbReference type="Google" id="ProtNLM"/>
    </source>
</evidence>
<protein>
    <recommendedName>
        <fullName evidence="3">Secreted protein</fullName>
    </recommendedName>
</protein>
<keyword evidence="1" id="KW-0732">Signal</keyword>
<reference evidence="2" key="1">
    <citation type="submission" date="2014-09" db="EMBL/GenBank/DDBJ databases">
        <authorList>
            <person name="Magalhaes I.L.F."/>
            <person name="Oliveira U."/>
            <person name="Santos F.R."/>
            <person name="Vidigal T.H.D.A."/>
            <person name="Brescovit A.D."/>
            <person name="Santos A.J."/>
        </authorList>
    </citation>
    <scope>NUCLEOTIDE SEQUENCE</scope>
    <source>
        <tissue evidence="2">Shoot tissue taken approximately 20 cm above the soil surface</tissue>
    </source>
</reference>
<dbReference type="AlphaFoldDB" id="A0A0A9EUD6"/>
<feature type="chain" id="PRO_5002044208" description="Secreted protein" evidence="1">
    <location>
        <begin position="19"/>
        <end position="59"/>
    </location>
</feature>
<dbReference type="EMBL" id="GBRH01195307">
    <property type="protein sequence ID" value="JAE02589.1"/>
    <property type="molecule type" value="Transcribed_RNA"/>
</dbReference>
<reference evidence="2" key="2">
    <citation type="journal article" date="2015" name="Data Brief">
        <title>Shoot transcriptome of the giant reed, Arundo donax.</title>
        <authorList>
            <person name="Barrero R.A."/>
            <person name="Guerrero F.D."/>
            <person name="Moolhuijzen P."/>
            <person name="Goolsby J.A."/>
            <person name="Tidwell J."/>
            <person name="Bellgard S.E."/>
            <person name="Bellgard M.I."/>
        </authorList>
    </citation>
    <scope>NUCLEOTIDE SEQUENCE</scope>
    <source>
        <tissue evidence="2">Shoot tissue taken approximately 20 cm above the soil surface</tissue>
    </source>
</reference>
<sequence length="59" mass="6315">MTLFLVPMLLVLVSSLSSLRIRSTAASIVSASITSVRMMDLIGATGRQARLSRSPQCGY</sequence>
<organism evidence="2">
    <name type="scientific">Arundo donax</name>
    <name type="common">Giant reed</name>
    <name type="synonym">Donax arundinaceus</name>
    <dbReference type="NCBI Taxonomy" id="35708"/>
    <lineage>
        <taxon>Eukaryota</taxon>
        <taxon>Viridiplantae</taxon>
        <taxon>Streptophyta</taxon>
        <taxon>Embryophyta</taxon>
        <taxon>Tracheophyta</taxon>
        <taxon>Spermatophyta</taxon>
        <taxon>Magnoliopsida</taxon>
        <taxon>Liliopsida</taxon>
        <taxon>Poales</taxon>
        <taxon>Poaceae</taxon>
        <taxon>PACMAD clade</taxon>
        <taxon>Arundinoideae</taxon>
        <taxon>Arundineae</taxon>
        <taxon>Arundo</taxon>
    </lineage>
</organism>
<name>A0A0A9EUD6_ARUDO</name>
<feature type="signal peptide" evidence="1">
    <location>
        <begin position="1"/>
        <end position="18"/>
    </location>
</feature>
<evidence type="ECO:0000313" key="2">
    <source>
        <dbReference type="EMBL" id="JAE02589.1"/>
    </source>
</evidence>
<proteinExistence type="predicted"/>
<evidence type="ECO:0000256" key="1">
    <source>
        <dbReference type="SAM" id="SignalP"/>
    </source>
</evidence>
<accession>A0A0A9EUD6</accession>